<proteinExistence type="predicted"/>
<keyword evidence="1" id="KW-0472">Membrane</keyword>
<keyword evidence="1" id="KW-1133">Transmembrane helix</keyword>
<organism evidence="2 4">
    <name type="scientific">Brochothrix thermosphacta</name>
    <name type="common">Microbacterium thermosphactum</name>
    <dbReference type="NCBI Taxonomy" id="2756"/>
    <lineage>
        <taxon>Bacteria</taxon>
        <taxon>Bacillati</taxon>
        <taxon>Bacillota</taxon>
        <taxon>Bacilli</taxon>
        <taxon>Bacillales</taxon>
        <taxon>Listeriaceae</taxon>
        <taxon>Brochothrix</taxon>
    </lineage>
</organism>
<protein>
    <submittedName>
        <fullName evidence="2">Uncharacterized protein</fullName>
    </submittedName>
</protein>
<dbReference type="STRING" id="2756.BFR44_08965"/>
<evidence type="ECO:0000256" key="1">
    <source>
        <dbReference type="SAM" id="Phobius"/>
    </source>
</evidence>
<dbReference type="AlphaFoldDB" id="A0A1D2KNQ7"/>
<dbReference type="OrthoDB" id="9929021at2"/>
<dbReference type="EMBL" id="OUNC01000001">
    <property type="protein sequence ID" value="SPP25671.1"/>
    <property type="molecule type" value="Genomic_DNA"/>
</dbReference>
<evidence type="ECO:0000313" key="2">
    <source>
        <dbReference type="EMBL" id="ATF26385.1"/>
    </source>
</evidence>
<dbReference type="GeneID" id="66536890"/>
<gene>
    <name evidence="3" type="ORF">BTBSAS_10104</name>
    <name evidence="2" type="ORF">CNY62_08340</name>
</gene>
<name>A0A1D2KNQ7_BROTH</name>
<dbReference type="Proteomes" id="UP000243591">
    <property type="component" value="Chromosome"/>
</dbReference>
<keyword evidence="1" id="KW-0812">Transmembrane</keyword>
<reference evidence="3" key="2">
    <citation type="submission" date="2018-04" db="EMBL/GenBank/DDBJ databases">
        <authorList>
            <person name="Go L.Y."/>
            <person name="Mitchell J.A."/>
        </authorList>
    </citation>
    <scope>NUCLEOTIDE SEQUENCE</scope>
    <source>
        <strain evidence="3">BSAS1 3</strain>
    </source>
</reference>
<accession>A0A1D2KNQ7</accession>
<evidence type="ECO:0000313" key="3">
    <source>
        <dbReference type="EMBL" id="SPP25671.1"/>
    </source>
</evidence>
<dbReference type="EMBL" id="CP023483">
    <property type="protein sequence ID" value="ATF26385.1"/>
    <property type="molecule type" value="Genomic_DNA"/>
</dbReference>
<reference evidence="2 4" key="1">
    <citation type="submission" date="2017-09" db="EMBL/GenBank/DDBJ databases">
        <title>Complete Genome Sequences of Two Strains of the Meat Spoilage Bacterium Brochothrix thermosphacta Isolated from Ground Chicken.</title>
        <authorList>
            <person name="Paoli G.C."/>
            <person name="Wijey C."/>
            <person name="Chen C.-Y."/>
            <person name="Nguyen L."/>
            <person name="Yan X."/>
            <person name="Irwin P.L."/>
        </authorList>
    </citation>
    <scope>NUCLEOTIDE SEQUENCE [LARGE SCALE GENOMIC DNA]</scope>
    <source>
        <strain evidence="2 4">BI</strain>
    </source>
</reference>
<feature type="transmembrane region" description="Helical" evidence="1">
    <location>
        <begin position="12"/>
        <end position="34"/>
    </location>
</feature>
<evidence type="ECO:0000313" key="4">
    <source>
        <dbReference type="Proteomes" id="UP000243591"/>
    </source>
</evidence>
<keyword evidence="4" id="KW-1185">Reference proteome</keyword>
<sequence>MSPHYSSVVLRFFVQLAIFIIISVVGFYLCDWLISRFLPNHHWATFARLVAGCIIFTYALSFNQKLCYAKMSRRQREDAK</sequence>
<dbReference type="RefSeq" id="WP_029090713.1">
    <property type="nucleotide sequence ID" value="NZ_CBCPHX010000002.1"/>
</dbReference>
<dbReference type="Proteomes" id="UP000270190">
    <property type="component" value="Unassembled WGS sequence"/>
</dbReference>
<dbReference type="KEGG" id="bths:CNY62_08340"/>
<feature type="transmembrane region" description="Helical" evidence="1">
    <location>
        <begin position="46"/>
        <end position="66"/>
    </location>
</feature>
<reference evidence="5" key="3">
    <citation type="submission" date="2018-04" db="EMBL/GenBank/DDBJ databases">
        <authorList>
            <person name="Illikoud N."/>
        </authorList>
    </citation>
    <scope>NUCLEOTIDE SEQUENCE [LARGE SCALE GENOMIC DNA]</scope>
</reference>
<evidence type="ECO:0000313" key="5">
    <source>
        <dbReference type="Proteomes" id="UP000270190"/>
    </source>
</evidence>